<protein>
    <submittedName>
        <fullName evidence="5">SMP-30/gluconolactonase/LRE family protein</fullName>
    </submittedName>
</protein>
<dbReference type="InterPro" id="IPR005511">
    <property type="entry name" value="SMP-30"/>
</dbReference>
<gene>
    <name evidence="5" type="ORF">NC661_20740</name>
</gene>
<dbReference type="GO" id="GO:0005509">
    <property type="term" value="F:calcium ion binding"/>
    <property type="evidence" value="ECO:0007669"/>
    <property type="project" value="TreeGrafter"/>
</dbReference>
<dbReference type="GO" id="GO:0019853">
    <property type="term" value="P:L-ascorbic acid biosynthetic process"/>
    <property type="evidence" value="ECO:0007669"/>
    <property type="project" value="TreeGrafter"/>
</dbReference>
<comment type="caution">
    <text evidence="5">The sequence shown here is derived from an EMBL/GenBank/DDBJ whole genome shotgun (WGS) entry which is preliminary data.</text>
</comment>
<reference evidence="5" key="1">
    <citation type="submission" date="2022-06" db="EMBL/GenBank/DDBJ databases">
        <title>Aquibacillus sp. a new bacterium isolated from soil saline samples.</title>
        <authorList>
            <person name="Galisteo C."/>
            <person name="De La Haba R."/>
            <person name="Sanchez-Porro C."/>
            <person name="Ventosa A."/>
        </authorList>
    </citation>
    <scope>NUCLEOTIDE SEQUENCE</scope>
    <source>
        <strain evidence="5">JCM 12387</strain>
    </source>
</reference>
<dbReference type="InterPro" id="IPR013658">
    <property type="entry name" value="SGL"/>
</dbReference>
<dbReference type="Gene3D" id="2.120.10.30">
    <property type="entry name" value="TolB, C-terminal domain"/>
    <property type="match status" value="1"/>
</dbReference>
<accession>A0A9X4ALS5</accession>
<evidence type="ECO:0000256" key="1">
    <source>
        <dbReference type="ARBA" id="ARBA00008853"/>
    </source>
</evidence>
<keyword evidence="6" id="KW-1185">Reference proteome</keyword>
<feature type="active site" description="Proton donor/acceptor" evidence="2">
    <location>
        <position position="196"/>
    </location>
</feature>
<keyword evidence="3" id="KW-0862">Zinc</keyword>
<dbReference type="FunFam" id="2.120.10.30:FF:000126">
    <property type="entry name" value="Senescence marker protein-30"/>
    <property type="match status" value="1"/>
</dbReference>
<evidence type="ECO:0000259" key="4">
    <source>
        <dbReference type="Pfam" id="PF08450"/>
    </source>
</evidence>
<dbReference type="GO" id="GO:0004341">
    <property type="term" value="F:gluconolactonase activity"/>
    <property type="evidence" value="ECO:0007669"/>
    <property type="project" value="TreeGrafter"/>
</dbReference>
<dbReference type="AlphaFoldDB" id="A0A9X4ALS5"/>
<dbReference type="RefSeq" id="WP_259867825.1">
    <property type="nucleotide sequence ID" value="NZ_JAMQJZ010000029.1"/>
</dbReference>
<feature type="domain" description="SMP-30/Gluconolactonase/LRE-like region" evidence="4">
    <location>
        <begin position="13"/>
        <end position="256"/>
    </location>
</feature>
<feature type="binding site" evidence="3">
    <location>
        <position position="100"/>
    </location>
    <ligand>
        <name>substrate</name>
    </ligand>
</feature>
<dbReference type="Proteomes" id="UP001145072">
    <property type="component" value="Unassembled WGS sequence"/>
</dbReference>
<evidence type="ECO:0000256" key="2">
    <source>
        <dbReference type="PIRSR" id="PIRSR605511-1"/>
    </source>
</evidence>
<comment type="similarity">
    <text evidence="1">Belongs to the SMP-30/CGR1 family.</text>
</comment>
<feature type="binding site" evidence="3">
    <location>
        <position position="98"/>
    </location>
    <ligand>
        <name>substrate</name>
    </ligand>
</feature>
<dbReference type="PANTHER" id="PTHR10907:SF47">
    <property type="entry name" value="REGUCALCIN"/>
    <property type="match status" value="1"/>
</dbReference>
<sequence length="290" mass="32618">MTVELVFNTKSQLGEGPSWDHKRNLFYWVDILGKKVFQYSPSSNERYELLLDQYCGFVVPRENGGVVLGLQNGIHFYDWEKDQLEKITDPESHLPNNRFNDGKCDPTGRLWAGTMDLNAKDGMASLYTLDSHLHSNKKLGNLGISNGLAWSPDHSYMYFIDTPTKQIVQYDFDKNTGSIDQPKVVVDFHDQVGSPDGMTIDSEGMLWIAHWGGHGVSRWDPNTGEQLAFVDIPAKNVTSCAFGGEDLNQLYVTTARTDTSEEELENYPHAGGVFKFETNVKGSRTYAFKG</sequence>
<proteinExistence type="inferred from homology"/>
<evidence type="ECO:0000256" key="3">
    <source>
        <dbReference type="PIRSR" id="PIRSR605511-2"/>
    </source>
</evidence>
<dbReference type="Pfam" id="PF08450">
    <property type="entry name" value="SGL"/>
    <property type="match status" value="1"/>
</dbReference>
<feature type="binding site" evidence="3">
    <location>
        <position position="146"/>
    </location>
    <ligand>
        <name>a divalent metal cation</name>
        <dbReference type="ChEBI" id="CHEBI:60240"/>
    </ligand>
</feature>
<feature type="binding site" evidence="3">
    <location>
        <position position="15"/>
    </location>
    <ligand>
        <name>a divalent metal cation</name>
        <dbReference type="ChEBI" id="CHEBI:60240"/>
    </ligand>
</feature>
<evidence type="ECO:0000313" key="5">
    <source>
        <dbReference type="EMBL" id="MDC3422783.1"/>
    </source>
</evidence>
<keyword evidence="3" id="KW-0479">Metal-binding</keyword>
<comment type="cofactor">
    <cofactor evidence="3">
        <name>Zn(2+)</name>
        <dbReference type="ChEBI" id="CHEBI:29105"/>
    </cofactor>
    <text evidence="3">Binds 1 divalent metal cation per subunit.</text>
</comment>
<dbReference type="PRINTS" id="PR01790">
    <property type="entry name" value="SMP30FAMILY"/>
</dbReference>
<name>A0A9X4ALS5_9BACI</name>
<dbReference type="PANTHER" id="PTHR10907">
    <property type="entry name" value="REGUCALCIN"/>
    <property type="match status" value="1"/>
</dbReference>
<evidence type="ECO:0000313" key="6">
    <source>
        <dbReference type="Proteomes" id="UP001145072"/>
    </source>
</evidence>
<feature type="binding site" evidence="3">
    <location>
        <position position="196"/>
    </location>
    <ligand>
        <name>a divalent metal cation</name>
        <dbReference type="ChEBI" id="CHEBI:60240"/>
    </ligand>
</feature>
<organism evidence="5 6">
    <name type="scientific">Aquibacillus koreensis</name>
    <dbReference type="NCBI Taxonomy" id="279446"/>
    <lineage>
        <taxon>Bacteria</taxon>
        <taxon>Bacillati</taxon>
        <taxon>Bacillota</taxon>
        <taxon>Bacilli</taxon>
        <taxon>Bacillales</taxon>
        <taxon>Bacillaceae</taxon>
        <taxon>Aquibacillus</taxon>
    </lineage>
</organism>
<dbReference type="EMBL" id="JAMQJZ010000029">
    <property type="protein sequence ID" value="MDC3422783.1"/>
    <property type="molecule type" value="Genomic_DNA"/>
</dbReference>
<dbReference type="SUPFAM" id="SSF63829">
    <property type="entry name" value="Calcium-dependent phosphotriesterase"/>
    <property type="match status" value="1"/>
</dbReference>
<dbReference type="InterPro" id="IPR011042">
    <property type="entry name" value="6-blade_b-propeller_TolB-like"/>
</dbReference>